<proteinExistence type="predicted"/>
<comment type="caution">
    <text evidence="1">The sequence shown here is derived from an EMBL/GenBank/DDBJ whole genome shotgun (WGS) entry which is preliminary data.</text>
</comment>
<evidence type="ECO:0008006" key="3">
    <source>
        <dbReference type="Google" id="ProtNLM"/>
    </source>
</evidence>
<protein>
    <recommendedName>
        <fullName evidence="3">MmcQ/YjbR family DNA-binding protein</fullName>
    </recommendedName>
</protein>
<evidence type="ECO:0000313" key="2">
    <source>
        <dbReference type="Proteomes" id="UP000317046"/>
    </source>
</evidence>
<dbReference type="AlphaFoldDB" id="A0A4Y3KVW2"/>
<sequence length="130" mass="14548">MATWADVRRCAGTLPETTEQPERRWSVRGRAFVFERPLRPADRAALGERAPADAPLGLWVEDLGVKEALLTSEPDVWFTTPHFDGYPLVLGRLGALDPDELAEVVTDAWLVRAPVTLRRRWLAEHPPASP</sequence>
<dbReference type="EMBL" id="BJLR01000022">
    <property type="protein sequence ID" value="GEA88529.1"/>
    <property type="molecule type" value="Genomic_DNA"/>
</dbReference>
<name>A0A4Y3KVW2_9CELL</name>
<keyword evidence="2" id="KW-1185">Reference proteome</keyword>
<accession>A0A4Y3KVW2</accession>
<dbReference type="InterPro" id="IPR058532">
    <property type="entry name" value="YjbR/MT2646/Rv2570-like"/>
</dbReference>
<organism evidence="1 2">
    <name type="scientific">Cellulomonas cellasea</name>
    <dbReference type="NCBI Taxonomy" id="43670"/>
    <lineage>
        <taxon>Bacteria</taxon>
        <taxon>Bacillati</taxon>
        <taxon>Actinomycetota</taxon>
        <taxon>Actinomycetes</taxon>
        <taxon>Micrococcales</taxon>
        <taxon>Cellulomonadaceae</taxon>
        <taxon>Cellulomonas</taxon>
    </lineage>
</organism>
<evidence type="ECO:0000313" key="1">
    <source>
        <dbReference type="EMBL" id="GEA88529.1"/>
    </source>
</evidence>
<dbReference type="RefSeq" id="WP_141372433.1">
    <property type="nucleotide sequence ID" value="NZ_BJLR01000022.1"/>
</dbReference>
<dbReference type="Pfam" id="PF04237">
    <property type="entry name" value="YjbR"/>
    <property type="match status" value="1"/>
</dbReference>
<dbReference type="Proteomes" id="UP000317046">
    <property type="component" value="Unassembled WGS sequence"/>
</dbReference>
<gene>
    <name evidence="1" type="ORF">CCE01nite_24780</name>
</gene>
<reference evidence="1" key="1">
    <citation type="submission" date="2019-06" db="EMBL/GenBank/DDBJ databases">
        <title>Whole genome shotgun sequence of Cellulomonas cellasea NBRC 3753.</title>
        <authorList>
            <person name="Hosoyama A."/>
            <person name="Uohara A."/>
            <person name="Ohji S."/>
            <person name="Ichikawa N."/>
        </authorList>
    </citation>
    <scope>NUCLEOTIDE SEQUENCE [LARGE SCALE GENOMIC DNA]</scope>
    <source>
        <strain evidence="1">NBRC 3753</strain>
    </source>
</reference>